<accession>A0A8S4E9S5</accession>
<dbReference type="Proteomes" id="UP000653454">
    <property type="component" value="Unassembled WGS sequence"/>
</dbReference>
<dbReference type="AlphaFoldDB" id="A0A8S4E9S5"/>
<keyword evidence="3" id="KW-1185">Reference proteome</keyword>
<reference evidence="2" key="1">
    <citation type="submission" date="2020-11" db="EMBL/GenBank/DDBJ databases">
        <authorList>
            <person name="Whiteford S."/>
        </authorList>
    </citation>
    <scope>NUCLEOTIDE SEQUENCE</scope>
</reference>
<feature type="region of interest" description="Disordered" evidence="1">
    <location>
        <begin position="82"/>
        <end position="124"/>
    </location>
</feature>
<sequence length="147" mass="15432">MTAYNKVIEAERLGSCQVLQLAEGSTNKHLCTDKGWAGGDGAPRARAAPPPALPSRVTLPVFVVISPLKLLQRTSDYCTSINMTSPAITKSPDNQKGEKKSPSHSAGAPAEAAATEPAAASAPAPPAETFSWLRIFKLADLMMKQGC</sequence>
<protein>
    <submittedName>
        <fullName evidence="2">(diamondback moth) hypothetical protein</fullName>
    </submittedName>
</protein>
<name>A0A8S4E9S5_PLUXY</name>
<gene>
    <name evidence="2" type="ORF">PLXY2_LOCUS4691</name>
</gene>
<proteinExistence type="predicted"/>
<evidence type="ECO:0000256" key="1">
    <source>
        <dbReference type="SAM" id="MobiDB-lite"/>
    </source>
</evidence>
<dbReference type="EMBL" id="CAJHNJ030000013">
    <property type="protein sequence ID" value="CAG9111934.1"/>
    <property type="molecule type" value="Genomic_DNA"/>
</dbReference>
<evidence type="ECO:0000313" key="3">
    <source>
        <dbReference type="Proteomes" id="UP000653454"/>
    </source>
</evidence>
<organism evidence="2 3">
    <name type="scientific">Plutella xylostella</name>
    <name type="common">Diamondback moth</name>
    <name type="synonym">Plutella maculipennis</name>
    <dbReference type="NCBI Taxonomy" id="51655"/>
    <lineage>
        <taxon>Eukaryota</taxon>
        <taxon>Metazoa</taxon>
        <taxon>Ecdysozoa</taxon>
        <taxon>Arthropoda</taxon>
        <taxon>Hexapoda</taxon>
        <taxon>Insecta</taxon>
        <taxon>Pterygota</taxon>
        <taxon>Neoptera</taxon>
        <taxon>Endopterygota</taxon>
        <taxon>Lepidoptera</taxon>
        <taxon>Glossata</taxon>
        <taxon>Ditrysia</taxon>
        <taxon>Yponomeutoidea</taxon>
        <taxon>Plutellidae</taxon>
        <taxon>Plutella</taxon>
    </lineage>
</organism>
<evidence type="ECO:0000313" key="2">
    <source>
        <dbReference type="EMBL" id="CAG9111934.1"/>
    </source>
</evidence>
<feature type="compositionally biased region" description="Low complexity" evidence="1">
    <location>
        <begin position="103"/>
        <end position="122"/>
    </location>
</feature>
<feature type="compositionally biased region" description="Polar residues" evidence="1">
    <location>
        <begin position="82"/>
        <end position="92"/>
    </location>
</feature>
<comment type="caution">
    <text evidence="2">The sequence shown here is derived from an EMBL/GenBank/DDBJ whole genome shotgun (WGS) entry which is preliminary data.</text>
</comment>